<dbReference type="SMR" id="A0A3B6NH48"/>
<keyword evidence="4" id="KW-0175">Coiled coil</keyword>
<keyword evidence="2" id="KW-0547">Nucleotide-binding</keyword>
<name>A0A3B6NH48_WHEAT</name>
<protein>
    <recommendedName>
        <fullName evidence="5">AIG1-type G domain-containing protein</fullName>
    </recommendedName>
</protein>
<proteinExistence type="inferred from homology"/>
<dbReference type="PANTHER" id="PTHR10903:SF185">
    <property type="entry name" value="AIG1-TYPE G DOMAIN-CONTAINING PROTEIN"/>
    <property type="match status" value="1"/>
</dbReference>
<dbReference type="SUPFAM" id="SSF52540">
    <property type="entry name" value="P-loop containing nucleoside triphosphate hydrolases"/>
    <property type="match status" value="1"/>
</dbReference>
<evidence type="ECO:0000256" key="1">
    <source>
        <dbReference type="ARBA" id="ARBA00008535"/>
    </source>
</evidence>
<dbReference type="AlphaFoldDB" id="A0A3B6NH48"/>
<keyword evidence="3" id="KW-0342">GTP-binding</keyword>
<dbReference type="Gramene" id="TraesCS6A03G0010300.1">
    <property type="protein sequence ID" value="TraesCS6A03G0010300.1.CDS"/>
    <property type="gene ID" value="TraesCS6A03G0010300"/>
</dbReference>
<dbReference type="OMA" id="HRMIKEK"/>
<comment type="similarity">
    <text evidence="1">Belongs to the TRAFAC class TrmE-Era-EngA-EngB-Septin-like GTPase superfamily. AIG1/Toc34/Toc159-like paraseptin GTPase family. IAN subfamily.</text>
</comment>
<keyword evidence="7" id="KW-1185">Reference proteome</keyword>
<accession>A0A3B6NH48</accession>
<dbReference type="PANTHER" id="PTHR10903">
    <property type="entry name" value="GTPASE, IMAP FAMILY MEMBER-RELATED"/>
    <property type="match status" value="1"/>
</dbReference>
<dbReference type="STRING" id="4565.A0A3B6NH48"/>
<dbReference type="Pfam" id="PF04548">
    <property type="entry name" value="AIG1"/>
    <property type="match status" value="1"/>
</dbReference>
<dbReference type="GO" id="GO:0005525">
    <property type="term" value="F:GTP binding"/>
    <property type="evidence" value="ECO:0007669"/>
    <property type="project" value="UniProtKB-KW"/>
</dbReference>
<dbReference type="OrthoDB" id="660477at2759"/>
<evidence type="ECO:0000313" key="6">
    <source>
        <dbReference type="EnsemblPlants" id="TraesCS6A02G005200.1"/>
    </source>
</evidence>
<evidence type="ECO:0000259" key="5">
    <source>
        <dbReference type="PROSITE" id="PS51720"/>
    </source>
</evidence>
<organism evidence="6">
    <name type="scientific">Triticum aestivum</name>
    <name type="common">Wheat</name>
    <dbReference type="NCBI Taxonomy" id="4565"/>
    <lineage>
        <taxon>Eukaryota</taxon>
        <taxon>Viridiplantae</taxon>
        <taxon>Streptophyta</taxon>
        <taxon>Embryophyta</taxon>
        <taxon>Tracheophyta</taxon>
        <taxon>Spermatophyta</taxon>
        <taxon>Magnoliopsida</taxon>
        <taxon>Liliopsida</taxon>
        <taxon>Poales</taxon>
        <taxon>Poaceae</taxon>
        <taxon>BOP clade</taxon>
        <taxon>Pooideae</taxon>
        <taxon>Triticodae</taxon>
        <taxon>Triticeae</taxon>
        <taxon>Triticinae</taxon>
        <taxon>Triticum</taxon>
    </lineage>
</organism>
<dbReference type="PROSITE" id="PS51720">
    <property type="entry name" value="G_AIG1"/>
    <property type="match status" value="1"/>
</dbReference>
<dbReference type="Proteomes" id="UP000019116">
    <property type="component" value="Chromosome 6A"/>
</dbReference>
<dbReference type="Gramene" id="TraesCS6A02G005200.1">
    <property type="protein sequence ID" value="TraesCS6A02G005200.1"/>
    <property type="gene ID" value="TraesCS6A02G005200"/>
</dbReference>
<evidence type="ECO:0000256" key="4">
    <source>
        <dbReference type="SAM" id="Coils"/>
    </source>
</evidence>
<dbReference type="EnsemblPlants" id="TraesCS6A02G005200.1">
    <property type="protein sequence ID" value="TraesCS6A02G005200.1"/>
    <property type="gene ID" value="TraesCS6A02G005200"/>
</dbReference>
<reference evidence="6" key="1">
    <citation type="submission" date="2018-08" db="EMBL/GenBank/DDBJ databases">
        <authorList>
            <person name="Rossello M."/>
        </authorList>
    </citation>
    <scope>NUCLEOTIDE SEQUENCE [LARGE SCALE GENOMIC DNA]</scope>
    <source>
        <strain evidence="6">cv. Chinese Spring</strain>
    </source>
</reference>
<evidence type="ECO:0000256" key="3">
    <source>
        <dbReference type="ARBA" id="ARBA00023134"/>
    </source>
</evidence>
<dbReference type="FunFam" id="3.40.50.300:FF:000840">
    <property type="entry name" value="Immune-associated nucleotide-binding protein 9"/>
    <property type="match status" value="1"/>
</dbReference>
<dbReference type="InterPro" id="IPR045058">
    <property type="entry name" value="GIMA/IAN/Toc"/>
</dbReference>
<feature type="coiled-coil region" evidence="4">
    <location>
        <begin position="258"/>
        <end position="363"/>
    </location>
</feature>
<dbReference type="InterPro" id="IPR006703">
    <property type="entry name" value="G_AIG1"/>
</dbReference>
<reference evidence="6" key="2">
    <citation type="submission" date="2018-10" db="UniProtKB">
        <authorList>
            <consortium name="EnsemblPlants"/>
        </authorList>
    </citation>
    <scope>IDENTIFICATION</scope>
</reference>
<sequence length="371" mass="41793">MGGGGGCGCGDGDGDGNLVLPCQSPPLAEVTLALVGKIGTGKSATANCILGTHAFASELAYVSVTETCQKSSATFHDGYGATRTVNVIDTPGLFDMEISIEDARKEIVKCIDMSKDGIHAMLIVFSATSRFSCEEQNTVESIKRFFGDKIVNHIILVFTHGDAVGDEVAWKKMLAVRSPVYLQDMIKLCQNRVFLFDNMTSNIERREMQRRKLLDAVDFVISSNGGTSFSYKMLPHIQEANDGQSENSTGGYSAERIYEQLTQITKKVDENLNSTEEEIQRLKERLEKSQKEHDNVKQEMTNAENLRRLEEQKMKEQKVEINNLREELEKARQVEMERKEKEIQRLMESLDLANKEKDNYRTMYENKCIVM</sequence>
<dbReference type="Gramene" id="TraesROB_scaffold_041544_01G000500.1">
    <property type="protein sequence ID" value="TraesROB_scaffold_041544_01G000500.1"/>
    <property type="gene ID" value="TraesROB_scaffold_041544_01G000500"/>
</dbReference>
<dbReference type="GO" id="GO:0003924">
    <property type="term" value="F:GTPase activity"/>
    <property type="evidence" value="ECO:0000318"/>
    <property type="project" value="GO_Central"/>
</dbReference>
<dbReference type="Gene3D" id="3.40.50.300">
    <property type="entry name" value="P-loop containing nucleotide triphosphate hydrolases"/>
    <property type="match status" value="1"/>
</dbReference>
<dbReference type="InterPro" id="IPR027417">
    <property type="entry name" value="P-loop_NTPase"/>
</dbReference>
<evidence type="ECO:0000256" key="2">
    <source>
        <dbReference type="ARBA" id="ARBA00022741"/>
    </source>
</evidence>
<feature type="domain" description="AIG1-type G" evidence="5">
    <location>
        <begin position="27"/>
        <end position="238"/>
    </location>
</feature>
<evidence type="ECO:0000313" key="7">
    <source>
        <dbReference type="Proteomes" id="UP000019116"/>
    </source>
</evidence>